<dbReference type="PANTHER" id="PTHR33048">
    <property type="entry name" value="PTH11-LIKE INTEGRAL MEMBRANE PROTEIN (AFU_ORTHOLOGUE AFUA_5G11245)"/>
    <property type="match status" value="1"/>
</dbReference>
<dbReference type="Pfam" id="PF20684">
    <property type="entry name" value="Fung_rhodopsin"/>
    <property type="match status" value="1"/>
</dbReference>
<feature type="domain" description="Rhodopsin" evidence="8">
    <location>
        <begin position="43"/>
        <end position="308"/>
    </location>
</feature>
<keyword evidence="10" id="KW-1185">Reference proteome</keyword>
<accession>A0AA37GI69</accession>
<comment type="caution">
    <text evidence="9">The sequence shown here is derived from an EMBL/GenBank/DDBJ whole genome shotgun (WGS) entry which is preliminary data.</text>
</comment>
<feature type="transmembrane region" description="Helical" evidence="7">
    <location>
        <begin position="58"/>
        <end position="78"/>
    </location>
</feature>
<dbReference type="Proteomes" id="UP001055172">
    <property type="component" value="Unassembled WGS sequence"/>
</dbReference>
<proteinExistence type="inferred from homology"/>
<keyword evidence="2 7" id="KW-0812">Transmembrane</keyword>
<feature type="compositionally biased region" description="Polar residues" evidence="6">
    <location>
        <begin position="322"/>
        <end position="348"/>
    </location>
</feature>
<evidence type="ECO:0000256" key="2">
    <source>
        <dbReference type="ARBA" id="ARBA00022692"/>
    </source>
</evidence>
<comment type="similarity">
    <text evidence="5">Belongs to the SAT4 family.</text>
</comment>
<evidence type="ECO:0000256" key="7">
    <source>
        <dbReference type="SAM" id="Phobius"/>
    </source>
</evidence>
<comment type="subcellular location">
    <subcellularLocation>
        <location evidence="1">Membrane</location>
        <topology evidence="1">Multi-pass membrane protein</topology>
    </subcellularLocation>
</comment>
<evidence type="ECO:0000256" key="1">
    <source>
        <dbReference type="ARBA" id="ARBA00004141"/>
    </source>
</evidence>
<evidence type="ECO:0000259" key="8">
    <source>
        <dbReference type="Pfam" id="PF20684"/>
    </source>
</evidence>
<reference evidence="9 10" key="1">
    <citation type="submission" date="2021-07" db="EMBL/GenBank/DDBJ databases">
        <title>Genome data of Colletotrichum spaethianum.</title>
        <authorList>
            <person name="Utami Y.D."/>
            <person name="Hiruma K."/>
        </authorList>
    </citation>
    <scope>NUCLEOTIDE SEQUENCE [LARGE SCALE GENOMIC DNA]</scope>
    <source>
        <strain evidence="9 10">MAFF 242679</strain>
    </source>
</reference>
<evidence type="ECO:0000256" key="3">
    <source>
        <dbReference type="ARBA" id="ARBA00022989"/>
    </source>
</evidence>
<feature type="transmembrane region" description="Helical" evidence="7">
    <location>
        <begin position="281"/>
        <end position="304"/>
    </location>
</feature>
<dbReference type="EMBL" id="BPPX01000006">
    <property type="protein sequence ID" value="GJC81169.1"/>
    <property type="molecule type" value="Genomic_DNA"/>
</dbReference>
<feature type="transmembrane region" description="Helical" evidence="7">
    <location>
        <begin position="26"/>
        <end position="46"/>
    </location>
</feature>
<gene>
    <name evidence="9" type="ORF">ColLi_04007</name>
</gene>
<evidence type="ECO:0000256" key="4">
    <source>
        <dbReference type="ARBA" id="ARBA00023136"/>
    </source>
</evidence>
<dbReference type="AlphaFoldDB" id="A0AA37GI69"/>
<feature type="transmembrane region" description="Helical" evidence="7">
    <location>
        <begin position="209"/>
        <end position="235"/>
    </location>
</feature>
<keyword evidence="4 7" id="KW-0472">Membrane</keyword>
<feature type="compositionally biased region" description="Polar residues" evidence="6">
    <location>
        <begin position="379"/>
        <end position="392"/>
    </location>
</feature>
<sequence length="392" mass="44131">MATSEHALATPSPMYIPMTTSARDSLIAICFLWVLFASVVAARLWGRFRGIGIGGDDVLALVACLLSGSTIGMSAAVFTSGVGYNFDPNSEVYPKLWPADTSGVMPDSITRMWTGERLIHQTVLNNLQYILKATFAFTLIYLWALATLKLSQLWFYYRAFALQLKWWILLVGGIVIAWALIFTFVFIFLCDPISQQWTVQRIGHCMDQILVLKCIIMTNVVTDLFIVILPIWTVWKLQMRKTEKMAVIACFALGLACCVIGIVRFWQIFVIDLIGNLTGTSLTTFMLCTVELMLAGLCINIPMLRPFYLRWRAKYKSSSLEDSNNQSAFKNGSRSGQLKVQPKPSQYTAWIELNDKDHETASNDDGGSERKLTREQPASAIQVQTNWKVTRE</sequence>
<feature type="transmembrane region" description="Helical" evidence="7">
    <location>
        <begin position="247"/>
        <end position="269"/>
    </location>
</feature>
<evidence type="ECO:0000313" key="9">
    <source>
        <dbReference type="EMBL" id="GJC81169.1"/>
    </source>
</evidence>
<dbReference type="GO" id="GO:0016020">
    <property type="term" value="C:membrane"/>
    <property type="evidence" value="ECO:0007669"/>
    <property type="project" value="UniProtKB-SubCell"/>
</dbReference>
<feature type="transmembrane region" description="Helical" evidence="7">
    <location>
        <begin position="127"/>
        <end position="146"/>
    </location>
</feature>
<keyword evidence="3 7" id="KW-1133">Transmembrane helix</keyword>
<dbReference type="InterPro" id="IPR052337">
    <property type="entry name" value="SAT4-like"/>
</dbReference>
<organism evidence="9 10">
    <name type="scientific">Colletotrichum liriopes</name>
    <dbReference type="NCBI Taxonomy" id="708192"/>
    <lineage>
        <taxon>Eukaryota</taxon>
        <taxon>Fungi</taxon>
        <taxon>Dikarya</taxon>
        <taxon>Ascomycota</taxon>
        <taxon>Pezizomycotina</taxon>
        <taxon>Sordariomycetes</taxon>
        <taxon>Hypocreomycetidae</taxon>
        <taxon>Glomerellales</taxon>
        <taxon>Glomerellaceae</taxon>
        <taxon>Colletotrichum</taxon>
        <taxon>Colletotrichum spaethianum species complex</taxon>
    </lineage>
</organism>
<feature type="transmembrane region" description="Helical" evidence="7">
    <location>
        <begin position="166"/>
        <end position="189"/>
    </location>
</feature>
<evidence type="ECO:0000256" key="5">
    <source>
        <dbReference type="ARBA" id="ARBA00038359"/>
    </source>
</evidence>
<feature type="compositionally biased region" description="Basic and acidic residues" evidence="6">
    <location>
        <begin position="353"/>
        <end position="374"/>
    </location>
</feature>
<dbReference type="PANTHER" id="PTHR33048:SF47">
    <property type="entry name" value="INTEGRAL MEMBRANE PROTEIN-RELATED"/>
    <property type="match status" value="1"/>
</dbReference>
<feature type="region of interest" description="Disordered" evidence="6">
    <location>
        <begin position="322"/>
        <end position="392"/>
    </location>
</feature>
<evidence type="ECO:0000256" key="6">
    <source>
        <dbReference type="SAM" id="MobiDB-lite"/>
    </source>
</evidence>
<name>A0AA37GI69_9PEZI</name>
<evidence type="ECO:0000313" key="10">
    <source>
        <dbReference type="Proteomes" id="UP001055172"/>
    </source>
</evidence>
<protein>
    <submittedName>
        <fullName evidence="9">Satratoxin biosynthesis SC1 cluster protein 4</fullName>
    </submittedName>
</protein>
<dbReference type="InterPro" id="IPR049326">
    <property type="entry name" value="Rhodopsin_dom_fungi"/>
</dbReference>